<keyword evidence="4 6" id="KW-0238">DNA-binding</keyword>
<protein>
    <recommendedName>
        <fullName evidence="6">RNA polymerase sigma factor</fullName>
    </recommendedName>
</protein>
<dbReference type="NCBIfam" id="TIGR02937">
    <property type="entry name" value="sigma70-ECF"/>
    <property type="match status" value="1"/>
</dbReference>
<dbReference type="InterPro" id="IPR039425">
    <property type="entry name" value="RNA_pol_sigma-70-like"/>
</dbReference>
<name>A0AAE2SG43_9BACT</name>
<gene>
    <name evidence="8" type="ORF">JIN83_14805</name>
</gene>
<keyword evidence="3 6" id="KW-0731">Sigma factor</keyword>
<accession>A0AAE2SG43</accession>
<dbReference type="InterPro" id="IPR014284">
    <property type="entry name" value="RNA_pol_sigma-70_dom"/>
</dbReference>
<dbReference type="InterPro" id="IPR000838">
    <property type="entry name" value="RNA_pol_sigma70_ECF_CS"/>
</dbReference>
<evidence type="ECO:0000313" key="9">
    <source>
        <dbReference type="Proteomes" id="UP000634206"/>
    </source>
</evidence>
<dbReference type="RefSeq" id="WP_309490857.1">
    <property type="nucleotide sequence ID" value="NZ_JAENIG010000011.1"/>
</dbReference>
<evidence type="ECO:0000256" key="4">
    <source>
        <dbReference type="ARBA" id="ARBA00023125"/>
    </source>
</evidence>
<comment type="similarity">
    <text evidence="1 6">Belongs to the sigma-70 factor family. ECF subfamily.</text>
</comment>
<dbReference type="GO" id="GO:0016987">
    <property type="term" value="F:sigma factor activity"/>
    <property type="evidence" value="ECO:0007669"/>
    <property type="project" value="UniProtKB-KW"/>
</dbReference>
<evidence type="ECO:0000256" key="6">
    <source>
        <dbReference type="RuleBase" id="RU000716"/>
    </source>
</evidence>
<dbReference type="InterPro" id="IPR007627">
    <property type="entry name" value="RNA_pol_sigma70_r2"/>
</dbReference>
<dbReference type="GO" id="GO:0003677">
    <property type="term" value="F:DNA binding"/>
    <property type="evidence" value="ECO:0007669"/>
    <property type="project" value="UniProtKB-KW"/>
</dbReference>
<dbReference type="PANTHER" id="PTHR43133:SF51">
    <property type="entry name" value="RNA POLYMERASE SIGMA FACTOR"/>
    <property type="match status" value="1"/>
</dbReference>
<dbReference type="PANTHER" id="PTHR43133">
    <property type="entry name" value="RNA POLYMERASE ECF-TYPE SIGMA FACTO"/>
    <property type="match status" value="1"/>
</dbReference>
<evidence type="ECO:0000259" key="7">
    <source>
        <dbReference type="Pfam" id="PF04542"/>
    </source>
</evidence>
<dbReference type="AlphaFoldDB" id="A0AAE2SG43"/>
<keyword evidence="2 6" id="KW-0805">Transcription regulation</keyword>
<dbReference type="NCBIfam" id="TIGR02989">
    <property type="entry name" value="Sig-70_gvs1"/>
    <property type="match status" value="1"/>
</dbReference>
<proteinExistence type="inferred from homology"/>
<sequence length="186" mass="20965">MDSSHEHLELIKRSQSGDLDAFGELVRAHQGWLRGWLRGQLRDWTAADDLAQDAFVTAFKKIREFRGDGSFEAWLRSIAHNHFRNHIRKKREDSIGGDLELQALLDTGDDDEFAVGNDTIDALKFCMSKVKGPSNELLHDRYVTGKSVQEIAAEQAQGYSAITMKLHRLRKSLASCIENQLAAENA</sequence>
<comment type="caution">
    <text evidence="8">The sequence shown here is derived from an EMBL/GenBank/DDBJ whole genome shotgun (WGS) entry which is preliminary data.</text>
</comment>
<dbReference type="GO" id="GO:0006352">
    <property type="term" value="P:DNA-templated transcription initiation"/>
    <property type="evidence" value="ECO:0007669"/>
    <property type="project" value="InterPro"/>
</dbReference>
<evidence type="ECO:0000313" key="8">
    <source>
        <dbReference type="EMBL" id="MBK1856239.1"/>
    </source>
</evidence>
<keyword evidence="9" id="KW-1185">Reference proteome</keyword>
<dbReference type="Proteomes" id="UP000634206">
    <property type="component" value="Unassembled WGS sequence"/>
</dbReference>
<dbReference type="InterPro" id="IPR014331">
    <property type="entry name" value="RNA_pol_sigma70_ECF_RHOBA"/>
</dbReference>
<evidence type="ECO:0000256" key="1">
    <source>
        <dbReference type="ARBA" id="ARBA00010641"/>
    </source>
</evidence>
<organism evidence="8 9">
    <name type="scientific">Oceaniferula flava</name>
    <dbReference type="NCBI Taxonomy" id="2800421"/>
    <lineage>
        <taxon>Bacteria</taxon>
        <taxon>Pseudomonadati</taxon>
        <taxon>Verrucomicrobiota</taxon>
        <taxon>Verrucomicrobiia</taxon>
        <taxon>Verrucomicrobiales</taxon>
        <taxon>Verrucomicrobiaceae</taxon>
        <taxon>Oceaniferula</taxon>
    </lineage>
</organism>
<evidence type="ECO:0000256" key="3">
    <source>
        <dbReference type="ARBA" id="ARBA00023082"/>
    </source>
</evidence>
<dbReference type="SUPFAM" id="SSF88659">
    <property type="entry name" value="Sigma3 and sigma4 domains of RNA polymerase sigma factors"/>
    <property type="match status" value="1"/>
</dbReference>
<feature type="domain" description="RNA polymerase sigma-70 region 2" evidence="7">
    <location>
        <begin position="25"/>
        <end position="91"/>
    </location>
</feature>
<evidence type="ECO:0000256" key="5">
    <source>
        <dbReference type="ARBA" id="ARBA00023163"/>
    </source>
</evidence>
<keyword evidence="5 6" id="KW-0804">Transcription</keyword>
<reference evidence="8" key="1">
    <citation type="submission" date="2021-01" db="EMBL/GenBank/DDBJ databases">
        <title>Modified the classification status of verrucomicrobia.</title>
        <authorList>
            <person name="Feng X."/>
        </authorList>
    </citation>
    <scope>NUCLEOTIDE SEQUENCE</scope>
    <source>
        <strain evidence="8">5K15</strain>
    </source>
</reference>
<dbReference type="EMBL" id="JAENIG010000011">
    <property type="protein sequence ID" value="MBK1856239.1"/>
    <property type="molecule type" value="Genomic_DNA"/>
</dbReference>
<dbReference type="InterPro" id="IPR013324">
    <property type="entry name" value="RNA_pol_sigma_r3/r4-like"/>
</dbReference>
<dbReference type="PROSITE" id="PS01063">
    <property type="entry name" value="SIGMA70_ECF"/>
    <property type="match status" value="1"/>
</dbReference>
<dbReference type="Pfam" id="PF04542">
    <property type="entry name" value="Sigma70_r2"/>
    <property type="match status" value="1"/>
</dbReference>
<dbReference type="Gene3D" id="1.10.1740.10">
    <property type="match status" value="1"/>
</dbReference>
<dbReference type="SUPFAM" id="SSF88946">
    <property type="entry name" value="Sigma2 domain of RNA polymerase sigma factors"/>
    <property type="match status" value="1"/>
</dbReference>
<evidence type="ECO:0000256" key="2">
    <source>
        <dbReference type="ARBA" id="ARBA00023015"/>
    </source>
</evidence>
<dbReference type="InterPro" id="IPR013325">
    <property type="entry name" value="RNA_pol_sigma_r2"/>
</dbReference>